<accession>A0ABD3CTK7</accession>
<evidence type="ECO:0000313" key="2">
    <source>
        <dbReference type="EMBL" id="KAL3633018.1"/>
    </source>
</evidence>
<reference evidence="3" key="1">
    <citation type="journal article" date="2024" name="IScience">
        <title>Strigolactones Initiate the Formation of Haustorium-like Structures in Castilleja.</title>
        <authorList>
            <person name="Buerger M."/>
            <person name="Peterson D."/>
            <person name="Chory J."/>
        </authorList>
    </citation>
    <scope>NUCLEOTIDE SEQUENCE [LARGE SCALE GENOMIC DNA]</scope>
</reference>
<keyword evidence="1" id="KW-0732">Signal</keyword>
<dbReference type="EMBL" id="JAVIJP010000032">
    <property type="protein sequence ID" value="KAL3633018.1"/>
    <property type="molecule type" value="Genomic_DNA"/>
</dbReference>
<sequence>MINKGKNVQAIISVTMLLLLLFAGQATAFDFCFANCAPKCLFDKNEFYCLLKCYTSCGSGKHYAAHQCARLITNDFRE</sequence>
<evidence type="ECO:0000256" key="1">
    <source>
        <dbReference type="SAM" id="SignalP"/>
    </source>
</evidence>
<evidence type="ECO:0000313" key="3">
    <source>
        <dbReference type="Proteomes" id="UP001632038"/>
    </source>
</evidence>
<name>A0ABD3CTK7_9LAMI</name>
<feature type="chain" id="PRO_5044887955" evidence="1">
    <location>
        <begin position="29"/>
        <end position="78"/>
    </location>
</feature>
<keyword evidence="3" id="KW-1185">Reference proteome</keyword>
<dbReference type="Proteomes" id="UP001632038">
    <property type="component" value="Unassembled WGS sequence"/>
</dbReference>
<proteinExistence type="predicted"/>
<feature type="signal peptide" evidence="1">
    <location>
        <begin position="1"/>
        <end position="28"/>
    </location>
</feature>
<organism evidence="2 3">
    <name type="scientific">Castilleja foliolosa</name>
    <dbReference type="NCBI Taxonomy" id="1961234"/>
    <lineage>
        <taxon>Eukaryota</taxon>
        <taxon>Viridiplantae</taxon>
        <taxon>Streptophyta</taxon>
        <taxon>Embryophyta</taxon>
        <taxon>Tracheophyta</taxon>
        <taxon>Spermatophyta</taxon>
        <taxon>Magnoliopsida</taxon>
        <taxon>eudicotyledons</taxon>
        <taxon>Gunneridae</taxon>
        <taxon>Pentapetalae</taxon>
        <taxon>asterids</taxon>
        <taxon>lamiids</taxon>
        <taxon>Lamiales</taxon>
        <taxon>Orobanchaceae</taxon>
        <taxon>Pedicularideae</taxon>
        <taxon>Castillejinae</taxon>
        <taxon>Castilleja</taxon>
    </lineage>
</organism>
<comment type="caution">
    <text evidence="2">The sequence shown here is derived from an EMBL/GenBank/DDBJ whole genome shotgun (WGS) entry which is preliminary data.</text>
</comment>
<dbReference type="AlphaFoldDB" id="A0ABD3CTK7"/>
<gene>
    <name evidence="2" type="ORF">CASFOL_026002</name>
</gene>
<protein>
    <submittedName>
        <fullName evidence="2">Uncharacterized protein</fullName>
    </submittedName>
</protein>